<organism evidence="2 3">
    <name type="scientific">Alloalcanivorax marinus</name>
    <dbReference type="NCBI Taxonomy" id="1177169"/>
    <lineage>
        <taxon>Bacteria</taxon>
        <taxon>Pseudomonadati</taxon>
        <taxon>Pseudomonadota</taxon>
        <taxon>Gammaproteobacteria</taxon>
        <taxon>Oceanospirillales</taxon>
        <taxon>Alcanivoracaceae</taxon>
        <taxon>Alloalcanivorax</taxon>
    </lineage>
</organism>
<dbReference type="PANTHER" id="PTHR30399">
    <property type="entry name" value="UNCHARACTERIZED PROTEIN YGJP"/>
    <property type="match status" value="1"/>
</dbReference>
<dbReference type="PANTHER" id="PTHR30399:SF1">
    <property type="entry name" value="UTP PYROPHOSPHATASE"/>
    <property type="match status" value="1"/>
</dbReference>
<feature type="domain" description="YgjP-like metallopeptidase" evidence="1">
    <location>
        <begin position="29"/>
        <end position="237"/>
    </location>
</feature>
<dbReference type="InterPro" id="IPR002725">
    <property type="entry name" value="YgjP-like_metallopeptidase"/>
</dbReference>
<sequence length="238" mass="28125">MVAVLENAAGSAGLMTSPVEYELVRSRRRSLEVRVFPDGRVQVRAPLRLAGRHIEAFVDERRDWIARQRRDMAHRPRQHWRHGEPCPHLGTPRTLDVRALSTGPARGRVNLEDDRLCIAVPRPDDESQVREALYEWWRAQARAFFQDSIERQFPWFAERGHRRPTLRVKKMRTRWGSLSPRGYINLNLLLMKYPPAAIDYVVMHELCHLEHMHHGPEFHALMDRRMPDWRRRKTLLEG</sequence>
<dbReference type="Pfam" id="PF01863">
    <property type="entry name" value="YgjP-like"/>
    <property type="match status" value="1"/>
</dbReference>
<dbReference type="InterPro" id="IPR053136">
    <property type="entry name" value="UTP_pyrophosphatase-like"/>
</dbReference>
<evidence type="ECO:0000259" key="1">
    <source>
        <dbReference type="Pfam" id="PF01863"/>
    </source>
</evidence>
<proteinExistence type="predicted"/>
<evidence type="ECO:0000313" key="3">
    <source>
        <dbReference type="Proteomes" id="UP001108027"/>
    </source>
</evidence>
<dbReference type="Gene3D" id="3.30.2010.10">
    <property type="entry name" value="Metalloproteases ('zincins'), catalytic domain"/>
    <property type="match status" value="1"/>
</dbReference>
<evidence type="ECO:0000313" key="2">
    <source>
        <dbReference type="EMBL" id="MCC4307442.1"/>
    </source>
</evidence>
<comment type="caution">
    <text evidence="2">The sequence shown here is derived from an EMBL/GenBank/DDBJ whole genome shotgun (WGS) entry which is preliminary data.</text>
</comment>
<dbReference type="CDD" id="cd07344">
    <property type="entry name" value="M48_yhfN_like"/>
    <property type="match status" value="1"/>
</dbReference>
<dbReference type="EMBL" id="JAJGNA010000002">
    <property type="protein sequence ID" value="MCC4307442.1"/>
    <property type="molecule type" value="Genomic_DNA"/>
</dbReference>
<keyword evidence="3" id="KW-1185">Reference proteome</keyword>
<dbReference type="RefSeq" id="WP_228232687.1">
    <property type="nucleotide sequence ID" value="NZ_ARXL01000003.1"/>
</dbReference>
<gene>
    <name evidence="2" type="ORF">LL252_02565</name>
</gene>
<dbReference type="Proteomes" id="UP001108027">
    <property type="component" value="Unassembled WGS sequence"/>
</dbReference>
<dbReference type="AlphaFoldDB" id="A0A9Q3YL49"/>
<protein>
    <submittedName>
        <fullName evidence="2">M48 family metallopeptidase</fullName>
    </submittedName>
</protein>
<accession>A0A9Q3YL49</accession>
<name>A0A9Q3YL49_9GAMM</name>
<reference evidence="2" key="1">
    <citation type="submission" date="2021-10" db="EMBL/GenBank/DDBJ databases">
        <title>The diversity and Nitrogen Metabolism of Culturable Nitrate-Utilizing Bacteria Within the Oxygen Minimum Zone of the Changjiang (Yangtze River)Estuary.</title>
        <authorList>
            <person name="Zhang D."/>
            <person name="Zheng J."/>
            <person name="Liu S."/>
            <person name="He W."/>
        </authorList>
    </citation>
    <scope>NUCLEOTIDE SEQUENCE</scope>
    <source>
        <strain evidence="2">FXH-223</strain>
    </source>
</reference>